<evidence type="ECO:0000256" key="3">
    <source>
        <dbReference type="SAM" id="Phobius"/>
    </source>
</evidence>
<dbReference type="AlphaFoldDB" id="A0A9P7B854"/>
<feature type="region of interest" description="Disordered" evidence="2">
    <location>
        <begin position="1"/>
        <end position="47"/>
    </location>
</feature>
<feature type="compositionally biased region" description="Acidic residues" evidence="2">
    <location>
        <begin position="645"/>
        <end position="656"/>
    </location>
</feature>
<feature type="transmembrane region" description="Helical" evidence="3">
    <location>
        <begin position="98"/>
        <end position="114"/>
    </location>
</feature>
<name>A0A9P7B854_RHOMI</name>
<feature type="transmembrane region" description="Helical" evidence="3">
    <location>
        <begin position="212"/>
        <end position="232"/>
    </location>
</feature>
<sequence length="833" mass="91718">MGPSASPAADGEKHLSPTSSDTTEAAAGAVDARKQQPKSKRSIFDPRRRNALRGKLPTVIKGPLNALFPLAVPSALYDTPPAFVLEANSRSRWRNRKTFVRIAIVFLANVVLLVDQTTLRVLGKVAFFGLIVACLIPPMFPVQLFIIAAFALTFGMALGWAWGCAAMAAALRARDLVLTASQVMTVKGSISSATNPEEAYTKRLFEGAFLDWKSSLVFGVFLFVGSFGMGLLRAKVPILLVTSLFGSIIIDVMTAYGPLFPNQNYTLSTMFMVPTACYLAIAIAGTIIIFPQTVSHALTEGLVDRIISPVRQRADLHAKILATPPPSDDDDAAAVKSHRWSTLGEMWIATQEAISSGLELLMIALPLSELELSMGQLSAKDYRSLVEPIRELVTRSISLASFWSTISVRLSHTSADGDEAKRAPGQRTGAGPEREYASKANRELRRKLRETERQQGHDSATLLALLNDASTEVRHADDAALAALSQWLIAQNDARWAWIFSSKARHAEELSLAELDEKVQHLESALLSYRQEHRLRLLEPFREFFDPETGRALPLAERRRRAGPDAPIRLFAPESLITVLAASDDVTTYSESVLDLARKFLDLGHRRRKSRLWLPTGLRRIGHLLTRRGHHASGADLINGSENPDAVEEPEADDVSPQEAAGNGAAPAKSQSEGRNGRNAFDELMKTPSGFSWLPHVLAFISTYVLSILSDYSPDARPPRNVLQRFGRYGYGFIRWWATPDVIFALKYAAATLVIWLPQVFKSTAWLAYTEKVRSRALKLLWKSSDSFPAAQLVWAQITAQTFMAPYAGDQILATIERVIATGPNRVRFSPVD</sequence>
<feature type="region of interest" description="Disordered" evidence="2">
    <location>
        <begin position="633"/>
        <end position="681"/>
    </location>
</feature>
<evidence type="ECO:0000313" key="6">
    <source>
        <dbReference type="Proteomes" id="UP000777482"/>
    </source>
</evidence>
<feature type="region of interest" description="Disordered" evidence="2">
    <location>
        <begin position="414"/>
        <end position="439"/>
    </location>
</feature>
<keyword evidence="1" id="KW-0175">Coiled coil</keyword>
<organism evidence="5 6">
    <name type="scientific">Rhodotorula mucilaginosa</name>
    <name type="common">Yeast</name>
    <name type="synonym">Rhodotorula rubra</name>
    <dbReference type="NCBI Taxonomy" id="5537"/>
    <lineage>
        <taxon>Eukaryota</taxon>
        <taxon>Fungi</taxon>
        <taxon>Dikarya</taxon>
        <taxon>Basidiomycota</taxon>
        <taxon>Pucciniomycotina</taxon>
        <taxon>Microbotryomycetes</taxon>
        <taxon>Sporidiobolales</taxon>
        <taxon>Sporidiobolaceae</taxon>
        <taxon>Rhodotorula</taxon>
    </lineage>
</organism>
<feature type="coiled-coil region" evidence="1">
    <location>
        <begin position="505"/>
        <end position="532"/>
    </location>
</feature>
<evidence type="ECO:0000256" key="1">
    <source>
        <dbReference type="SAM" id="Coils"/>
    </source>
</evidence>
<dbReference type="EMBL" id="PUHQ01000020">
    <property type="protein sequence ID" value="KAG0663348.1"/>
    <property type="molecule type" value="Genomic_DNA"/>
</dbReference>
<keyword evidence="3" id="KW-0812">Transmembrane</keyword>
<evidence type="ECO:0000259" key="4">
    <source>
        <dbReference type="Pfam" id="PF10337"/>
    </source>
</evidence>
<keyword evidence="6" id="KW-1185">Reference proteome</keyword>
<dbReference type="Proteomes" id="UP000777482">
    <property type="component" value="Unassembled WGS sequence"/>
</dbReference>
<keyword evidence="3" id="KW-1133">Transmembrane helix</keyword>
<feature type="transmembrane region" description="Helical" evidence="3">
    <location>
        <begin position="146"/>
        <end position="171"/>
    </location>
</feature>
<protein>
    <recommendedName>
        <fullName evidence="4">Putative ER transporter 6TM N-terminal domain-containing protein</fullName>
    </recommendedName>
</protein>
<dbReference type="Pfam" id="PF10337">
    <property type="entry name" value="ArAE_2_N"/>
    <property type="match status" value="1"/>
</dbReference>
<reference evidence="5 6" key="1">
    <citation type="submission" date="2020-11" db="EMBL/GenBank/DDBJ databases">
        <title>Kefir isolates.</title>
        <authorList>
            <person name="Marcisauskas S."/>
            <person name="Kim Y."/>
            <person name="Blasche S."/>
        </authorList>
    </citation>
    <scope>NUCLEOTIDE SEQUENCE [LARGE SCALE GENOMIC DNA]</scope>
    <source>
        <strain evidence="5 6">KR</strain>
    </source>
</reference>
<gene>
    <name evidence="5" type="ORF">C6P46_002687</name>
</gene>
<dbReference type="OrthoDB" id="2274698at2759"/>
<evidence type="ECO:0000313" key="5">
    <source>
        <dbReference type="EMBL" id="KAG0663348.1"/>
    </source>
</evidence>
<dbReference type="PANTHER" id="PTHR37994:SF3">
    <property type="entry name" value="ER TRANSPORTER 6TM N-TERMINAL DOMAIN-CONTAINING PROTEIN"/>
    <property type="match status" value="1"/>
</dbReference>
<comment type="caution">
    <text evidence="5">The sequence shown here is derived from an EMBL/GenBank/DDBJ whole genome shotgun (WGS) entry which is preliminary data.</text>
</comment>
<accession>A0A9P7B854</accession>
<dbReference type="InterPro" id="IPR018823">
    <property type="entry name" value="ArAE_2_N"/>
</dbReference>
<proteinExistence type="predicted"/>
<feature type="domain" description="Putative ER transporter 6TM N-terminal" evidence="4">
    <location>
        <begin position="96"/>
        <end position="538"/>
    </location>
</feature>
<feature type="transmembrane region" description="Helical" evidence="3">
    <location>
        <begin position="238"/>
        <end position="259"/>
    </location>
</feature>
<evidence type="ECO:0000256" key="2">
    <source>
        <dbReference type="SAM" id="MobiDB-lite"/>
    </source>
</evidence>
<feature type="transmembrane region" description="Helical" evidence="3">
    <location>
        <begin position="271"/>
        <end position="290"/>
    </location>
</feature>
<keyword evidence="3" id="KW-0472">Membrane</keyword>
<dbReference type="PANTHER" id="PTHR37994">
    <property type="entry name" value="ARAE_2_N DOMAIN-CONTAINING PROTEIN-RELATED"/>
    <property type="match status" value="1"/>
</dbReference>